<proteinExistence type="predicted"/>
<dbReference type="EMBL" id="KN833782">
    <property type="protein sequence ID" value="KIK19539.1"/>
    <property type="molecule type" value="Genomic_DNA"/>
</dbReference>
<sequence length="75" mass="8470">MKGSVNRSGRPFQSSSWAYKGVPRGSVLIKKQKDGRRSWRNSSRIVTYDRPPWARLAARESAAAVPWKTTRLGPI</sequence>
<dbReference type="AlphaFoldDB" id="A0A0C9YZZ7"/>
<keyword evidence="2" id="KW-1185">Reference proteome</keyword>
<dbReference type="Proteomes" id="UP000054018">
    <property type="component" value="Unassembled WGS sequence"/>
</dbReference>
<accession>A0A0C9YZZ7</accession>
<evidence type="ECO:0000313" key="2">
    <source>
        <dbReference type="Proteomes" id="UP000054018"/>
    </source>
</evidence>
<dbReference type="HOGENOM" id="CLU_2672043_0_0_1"/>
<reference evidence="1 2" key="1">
    <citation type="submission" date="2014-04" db="EMBL/GenBank/DDBJ databases">
        <authorList>
            <consortium name="DOE Joint Genome Institute"/>
            <person name="Kuo A."/>
            <person name="Kohler A."/>
            <person name="Costa M.D."/>
            <person name="Nagy L.G."/>
            <person name="Floudas D."/>
            <person name="Copeland A."/>
            <person name="Barry K.W."/>
            <person name="Cichocki N."/>
            <person name="Veneault-Fourrey C."/>
            <person name="LaButti K."/>
            <person name="Lindquist E.A."/>
            <person name="Lipzen A."/>
            <person name="Lundell T."/>
            <person name="Morin E."/>
            <person name="Murat C."/>
            <person name="Sun H."/>
            <person name="Tunlid A."/>
            <person name="Henrissat B."/>
            <person name="Grigoriev I.V."/>
            <person name="Hibbett D.S."/>
            <person name="Martin F."/>
            <person name="Nordberg H.P."/>
            <person name="Cantor M.N."/>
            <person name="Hua S.X."/>
        </authorList>
    </citation>
    <scope>NUCLEOTIDE SEQUENCE [LARGE SCALE GENOMIC DNA]</scope>
    <source>
        <strain evidence="1 2">441</strain>
    </source>
</reference>
<name>A0A0C9YZZ7_9AGAM</name>
<gene>
    <name evidence="1" type="ORF">PISMIDRAFT_683009</name>
</gene>
<evidence type="ECO:0000313" key="1">
    <source>
        <dbReference type="EMBL" id="KIK19539.1"/>
    </source>
</evidence>
<organism evidence="1 2">
    <name type="scientific">Pisolithus microcarpus 441</name>
    <dbReference type="NCBI Taxonomy" id="765257"/>
    <lineage>
        <taxon>Eukaryota</taxon>
        <taxon>Fungi</taxon>
        <taxon>Dikarya</taxon>
        <taxon>Basidiomycota</taxon>
        <taxon>Agaricomycotina</taxon>
        <taxon>Agaricomycetes</taxon>
        <taxon>Agaricomycetidae</taxon>
        <taxon>Boletales</taxon>
        <taxon>Sclerodermatineae</taxon>
        <taxon>Pisolithaceae</taxon>
        <taxon>Pisolithus</taxon>
    </lineage>
</organism>
<protein>
    <submittedName>
        <fullName evidence="1">Uncharacterized protein</fullName>
    </submittedName>
</protein>
<reference evidence="2" key="2">
    <citation type="submission" date="2015-01" db="EMBL/GenBank/DDBJ databases">
        <title>Evolutionary Origins and Diversification of the Mycorrhizal Mutualists.</title>
        <authorList>
            <consortium name="DOE Joint Genome Institute"/>
            <consortium name="Mycorrhizal Genomics Consortium"/>
            <person name="Kohler A."/>
            <person name="Kuo A."/>
            <person name="Nagy L.G."/>
            <person name="Floudas D."/>
            <person name="Copeland A."/>
            <person name="Barry K.W."/>
            <person name="Cichocki N."/>
            <person name="Veneault-Fourrey C."/>
            <person name="LaButti K."/>
            <person name="Lindquist E.A."/>
            <person name="Lipzen A."/>
            <person name="Lundell T."/>
            <person name="Morin E."/>
            <person name="Murat C."/>
            <person name="Riley R."/>
            <person name="Ohm R."/>
            <person name="Sun H."/>
            <person name="Tunlid A."/>
            <person name="Henrissat B."/>
            <person name="Grigoriev I.V."/>
            <person name="Hibbett D.S."/>
            <person name="Martin F."/>
        </authorList>
    </citation>
    <scope>NUCLEOTIDE SEQUENCE [LARGE SCALE GENOMIC DNA]</scope>
    <source>
        <strain evidence="2">441</strain>
    </source>
</reference>